<evidence type="ECO:0000313" key="2">
    <source>
        <dbReference type="EMBL" id="KAL0059698.1"/>
    </source>
</evidence>
<evidence type="ECO:0000256" key="1">
    <source>
        <dbReference type="SAM" id="MobiDB-lite"/>
    </source>
</evidence>
<accession>A0ABR2ZEF4</accession>
<dbReference type="Proteomes" id="UP001437256">
    <property type="component" value="Unassembled WGS sequence"/>
</dbReference>
<feature type="region of interest" description="Disordered" evidence="1">
    <location>
        <begin position="1"/>
        <end position="136"/>
    </location>
</feature>
<feature type="compositionally biased region" description="Low complexity" evidence="1">
    <location>
        <begin position="115"/>
        <end position="128"/>
    </location>
</feature>
<comment type="caution">
    <text evidence="2">The sequence shown here is derived from an EMBL/GenBank/DDBJ whole genome shotgun (WGS) entry which is preliminary data.</text>
</comment>
<keyword evidence="3" id="KW-1185">Reference proteome</keyword>
<organism evidence="2 3">
    <name type="scientific">Marasmius tenuissimus</name>
    <dbReference type="NCBI Taxonomy" id="585030"/>
    <lineage>
        <taxon>Eukaryota</taxon>
        <taxon>Fungi</taxon>
        <taxon>Dikarya</taxon>
        <taxon>Basidiomycota</taxon>
        <taxon>Agaricomycotina</taxon>
        <taxon>Agaricomycetes</taxon>
        <taxon>Agaricomycetidae</taxon>
        <taxon>Agaricales</taxon>
        <taxon>Marasmiineae</taxon>
        <taxon>Marasmiaceae</taxon>
        <taxon>Marasmius</taxon>
    </lineage>
</organism>
<evidence type="ECO:0000313" key="3">
    <source>
        <dbReference type="Proteomes" id="UP001437256"/>
    </source>
</evidence>
<sequence length="167" mass="18175">MPKAPSTKYNTHSRLASLRWQERPRSPTPARGYRRRPTPYPERNGPGLPRSLRVGPPPSVAASEDAPLLIVPSSRRRQPSVITISSDSEESEGGEVPTPEVGVELDVQEQGEASTTDQQQAADAPPTDIGNVGEPEVHLPPNPLIAAVKEHVLCGICYELLWDPYAM</sequence>
<protein>
    <submittedName>
        <fullName evidence="2">Uncharacterized protein</fullName>
    </submittedName>
</protein>
<name>A0ABR2ZEF4_9AGAR</name>
<reference evidence="2 3" key="1">
    <citation type="submission" date="2024-05" db="EMBL/GenBank/DDBJ databases">
        <title>A draft genome resource for the thread blight pathogen Marasmius tenuissimus strain MS-2.</title>
        <authorList>
            <person name="Yulfo-Soto G.E."/>
            <person name="Baruah I.K."/>
            <person name="Amoako-Attah I."/>
            <person name="Bukari Y."/>
            <person name="Meinhardt L.W."/>
            <person name="Bailey B.A."/>
            <person name="Cohen S.P."/>
        </authorList>
    </citation>
    <scope>NUCLEOTIDE SEQUENCE [LARGE SCALE GENOMIC DNA]</scope>
    <source>
        <strain evidence="2 3">MS-2</strain>
    </source>
</reference>
<gene>
    <name evidence="2" type="ORF">AAF712_013531</name>
</gene>
<dbReference type="EMBL" id="JBBXMP010000211">
    <property type="protein sequence ID" value="KAL0059698.1"/>
    <property type="molecule type" value="Genomic_DNA"/>
</dbReference>
<proteinExistence type="predicted"/>